<feature type="transmembrane region" description="Helical" evidence="1">
    <location>
        <begin position="38"/>
        <end position="57"/>
    </location>
</feature>
<evidence type="ECO:0000313" key="3">
    <source>
        <dbReference type="EMBL" id="CAB4215672.1"/>
    </source>
</evidence>
<keyword evidence="1" id="KW-1133">Transmembrane helix</keyword>
<evidence type="ECO:0000313" key="4">
    <source>
        <dbReference type="EMBL" id="CAB5230465.1"/>
    </source>
</evidence>
<name>A0A6J7XKD6_9CAUD</name>
<protein>
    <submittedName>
        <fullName evidence="4">Uncharacterized protein</fullName>
    </submittedName>
</protein>
<keyword evidence="1" id="KW-0812">Transmembrane</keyword>
<feature type="transmembrane region" description="Helical" evidence="1">
    <location>
        <begin position="6"/>
        <end position="26"/>
    </location>
</feature>
<dbReference type="EMBL" id="LR797428">
    <property type="protein sequence ID" value="CAB4215672.1"/>
    <property type="molecule type" value="Genomic_DNA"/>
</dbReference>
<keyword evidence="1" id="KW-0472">Membrane</keyword>
<evidence type="ECO:0000313" key="2">
    <source>
        <dbReference type="EMBL" id="CAB4184747.1"/>
    </source>
</evidence>
<evidence type="ECO:0000256" key="1">
    <source>
        <dbReference type="SAM" id="Phobius"/>
    </source>
</evidence>
<dbReference type="EMBL" id="LR797069">
    <property type="protein sequence ID" value="CAB4184747.1"/>
    <property type="molecule type" value="Genomic_DNA"/>
</dbReference>
<accession>A0A6J7XKD6</accession>
<proteinExistence type="predicted"/>
<gene>
    <name evidence="2" type="ORF">UFOVP1126_43</name>
    <name evidence="3" type="ORF">UFOVP1485_43</name>
    <name evidence="4" type="ORF">UFOVP1573_16</name>
</gene>
<organism evidence="4">
    <name type="scientific">uncultured Caudovirales phage</name>
    <dbReference type="NCBI Taxonomy" id="2100421"/>
    <lineage>
        <taxon>Viruses</taxon>
        <taxon>Duplodnaviria</taxon>
        <taxon>Heunggongvirae</taxon>
        <taxon>Uroviricota</taxon>
        <taxon>Caudoviricetes</taxon>
        <taxon>Peduoviridae</taxon>
        <taxon>Maltschvirus</taxon>
        <taxon>Maltschvirus maltsch</taxon>
    </lineage>
</organism>
<dbReference type="EMBL" id="LR798419">
    <property type="protein sequence ID" value="CAB5230465.1"/>
    <property type="molecule type" value="Genomic_DNA"/>
</dbReference>
<sequence length="60" mass="6177">MNTFDAIGITLAILQAGLAILVLLSMPSASKRGSGGVAALYAVVGFATVVWMIRAALWQA</sequence>
<reference evidence="4" key="1">
    <citation type="submission" date="2020-05" db="EMBL/GenBank/DDBJ databases">
        <authorList>
            <person name="Chiriac C."/>
            <person name="Salcher M."/>
            <person name="Ghai R."/>
            <person name="Kavagutti S V."/>
        </authorList>
    </citation>
    <scope>NUCLEOTIDE SEQUENCE</scope>
</reference>